<organism evidence="4 5">
    <name type="scientific">Paramecium pentaurelia</name>
    <dbReference type="NCBI Taxonomy" id="43138"/>
    <lineage>
        <taxon>Eukaryota</taxon>
        <taxon>Sar</taxon>
        <taxon>Alveolata</taxon>
        <taxon>Ciliophora</taxon>
        <taxon>Intramacronucleata</taxon>
        <taxon>Oligohymenophorea</taxon>
        <taxon>Peniculida</taxon>
        <taxon>Parameciidae</taxon>
        <taxon>Paramecium</taxon>
    </lineage>
</organism>
<feature type="signal peptide" evidence="2">
    <location>
        <begin position="1"/>
        <end position="15"/>
    </location>
</feature>
<keyword evidence="2" id="KW-0732">Signal</keyword>
<gene>
    <name evidence="4" type="ORF">PPENT_87.1.T0700173</name>
</gene>
<feature type="transmembrane region" description="Helical" evidence="1">
    <location>
        <begin position="2563"/>
        <end position="2589"/>
    </location>
</feature>
<sequence>MIVICYLAQIVVVVSKFLTTEMNPNNQFERKIIQLTDNGYVTNSCLTYGLWSKFNPLSAISQVGYQGIFDSHCFHLHNAMDLEQQNLNIVYFDCLDYESKKITKTIQFINNQNQQIRFDLVIDTFEYENIWYFFQVIVWPKLDKFHLIVTKKQEVLLQITKEIKQILKDLNLILTFGGNLQVRNFQILEVYQNEGFSYFPGPIWLQEVSIQRLDLDFNFIHYLKETFEQNFKSCLCNQNQKYKINDQDFKNQQQHQFISENQNCDSFILIGWIKIKENKNSFEKFSYQLMKVSANLQNPKLQNQNLSPFQLFYHFATLNNEIEITTYNYTFPDSSIDFIDDPFLLKNKWLIQNQISLWHYLKVELLKSKLKVEITFYNQQEINKYNVQYDVYQFHNCQFQIKYGNLLDISPNYLIVQVRNLEFYNCFKDQIQLSCHLSCKDCDGPTNQDCLSCPQESKRIYLPQHKVCICPYNTIENENQCQDYKQSNLQLIKEEILQKSKNCLYGYFEFDGDCYQCPSIIKEDQITCYECLSNPQNWYQNPICQNAFILKPNTILEEAFQLVDNVQFYFDGVQLNPIHQTHSFPYNNNLLNSDGIFKEYLLAEMYFRHFCQQIDIDQSDQLICYECFIESCQICQINIESFKCVKCDEGFTLIDGNCIYIEKNYSNDQLICLPPLYHSFKNQCKLCEIKNCIYCFEYSALNLDLCSLLNLSELVLIWLSNVQQGCALCEQDYIFDFTLGLCLLQKPEIKNCLRSFINLQSKEQCTLSKNDDFSIAPQISNCENLISKCQYCTINIEKQIKCVLCQKNYIIENNNCYENDEFDVETQLIQNQVNQIQSFVLQFVPQLKLNVYSQFLNPQPKIDEVCDPECLQCVSQVQTYCKVCPLNYYKKSVITEQSTKCSYCPPLCQACINRLDQEIQKTQPNFIVNNLNQIYTKKCIYPYRDPAIKQDSYQHFIKYCFNRDCQNKFLFDISQYSCDFSRFNRNYEDIINTQYCNQIGIEELTVNFTFKVFESLCFFILPLNLKTELKHKIFTLQKVNFHLSSQKYLEIILTFPFQFNDFDQIEISNLGFVIQNDYYLLFNNSKNQIHLKITNFTIRNSTLQNINSLFATEVFGNITLINFTISNSEFLNSSIFNFQKQLLLGSIKIISLSILNCTFIQSAIFKFSQIDYLLSFQQFIIIQSYLKNSTIISFLNSQPYQGFLLGEDLKIRNSSLVNSYFINSTAQIRIHFNNLDICFNYLETSMIITISYEISIKQIIILENLFVISQFLSVTQILFKNHQICYLDNLNAIKNKFQTSNIILIFSTFQTNTIQIQLTNFIIKQNSKYSTYDDMIQLFYINSNEIYISDFLIVDNNNFVIFYLSENNKLLISNIIFKNSLKNKKIPLSQDCLQLIQKTKLLLIIGFTNIQITNIQISKILNIDESIIQISPSQQRLQYFNSYIKIMNLQFTENTLIQSTLVDLISCLIIESYNKATIQLNNISYIENFLHSYSSGSISTIVNLIYFMSSSSLIEITNLFYENNTLTNSSNSFMIIRSDILMMINFTINNVNLLSQQLWANYYDFQFNGQLDQESLNDFVFQVLQTKNNGGGVGQFLVSNISCINCTFTNILAIESFIFDITTKANGIINLKNIKIDYANNNLKQIKKSIGCFNIESSNSKLNLIVKNGLFTNIFNRMGSSIFTIQPSKLLNSIFLNGINLLNCLSLKDQILNVKFSSSIAFNNKVIMKKVRIVQNHDAWIQYFQRIKDLTIQEVTDIGNSKNSLMFFQNCIINIDGFILEGIVINSIFQFENIPELQLNNIKIENVQLFYFLNLITITQYLQIKSIIKIKQLSITNISIYKNGINYSLNYFSNIYLIRGCTLYQQSFETQQQDHLFLGVNSLQQINNKDNSLIYINSISNQTILFFKDITLYQNNCQQCYNGMIFIETQDFKSIKFQKLNCYYNLIKRNGCLYFLQLTEIASKIQIENSNFLYNNGSQGVAIFSQKVKISIKFCKIIQNYAEDFGGGLYIHSNSMSFIIIRSIIIGNRARVGGGMYLKGDCNLNNDNFVSSILLFNIAQDQEYGNNVVEIPTHLAIYLNFMENPSKPSILNNTNFNMLKLKRYRMIEQGNYIYTNDLIIPSNQVIKTLQIFDLHNSTYKLYVKDIRLFYKNSRNEIIFDQYNSTCEVTNKIITTTFQELYRKGDVQTLFYDNQQNSFDFGLLQFNLDPNEQTYKNLQIEINCQIEEARNNLLYIITARSLKCQLGEFYINGGCQICQSNQGYYSVTYNATKCSIFDNDKHSDITSNMINLLPGFWRPNKLSDYAEYCFKNPQFCHGGWQVGDYTCSEGHIGALCEECDVYDTKGFGKYFKNQWDQQCLKCQFELSKLISVFIVGIWTFVSISMSLKSIHSSNLLYAQLIIGQRFNKILFKLNQNHESILIKMLLNYFRIFSVIFTFNIEFSFSFLFIEQTSDSSYFMSKDLDCYLSLIQQIPNIYLKILTMIILMVMQFNIIFIGSYLYLLYLKQKYDLSILSNTALYLYIFNFAGLVKMFSSVVSRREVSNTNYIHGDVSMIYGTKDHYLWMYYFIIPGLIVIGILIPLLIFILLMINQNRLDKIKIRRHISYLLNEYKMEGFYWEQIKLFKKAILIFILTNFETEIVLKASLLGLCLLMYQILSAFNQPFINQKFNNLDLQSSQICSISILLALTKQICEQKNYLGASMLIQIVIISCFIKMCYPFIFDIVRSYIKLYKFQLLNKLYQLLNSKVPNLYFTILLKNILEKEKLREIRIKHLFMQLKDHLIQFSRIQLKNLKQFRQLISLLTSRIQSSKQITARNDLHLNYNMASEDSNKRYISKFERCDYEN</sequence>
<feature type="chain" id="PRO_5035828509" description="EGF-like domain-containing protein" evidence="2">
    <location>
        <begin position="16"/>
        <end position="2844"/>
    </location>
</feature>
<keyword evidence="1" id="KW-1133">Transmembrane helix</keyword>
<keyword evidence="5" id="KW-1185">Reference proteome</keyword>
<feature type="transmembrane region" description="Helical" evidence="1">
    <location>
        <begin position="2475"/>
        <end position="2504"/>
    </location>
</feature>
<keyword evidence="1" id="KW-0472">Membrane</keyword>
<evidence type="ECO:0000256" key="1">
    <source>
        <dbReference type="SAM" id="Phobius"/>
    </source>
</evidence>
<accession>A0A8S1VN84</accession>
<keyword evidence="1" id="KW-0812">Transmembrane</keyword>
<dbReference type="InterPro" id="IPR006212">
    <property type="entry name" value="Furin_repeat"/>
</dbReference>
<feature type="transmembrane region" description="Helical" evidence="1">
    <location>
        <begin position="2427"/>
        <end position="2448"/>
    </location>
</feature>
<evidence type="ECO:0000313" key="5">
    <source>
        <dbReference type="Proteomes" id="UP000689195"/>
    </source>
</evidence>
<feature type="domain" description="EGF-like" evidence="3">
    <location>
        <begin position="626"/>
        <end position="659"/>
    </location>
</feature>
<dbReference type="OrthoDB" id="77931at2759"/>
<feature type="transmembrane region" description="Helical" evidence="1">
    <location>
        <begin position="2700"/>
        <end position="2720"/>
    </location>
</feature>
<dbReference type="EMBL" id="CAJJDO010000070">
    <property type="protein sequence ID" value="CAD8178894.1"/>
    <property type="molecule type" value="Genomic_DNA"/>
</dbReference>
<name>A0A8S1VN84_9CILI</name>
<dbReference type="InterPro" id="IPR000742">
    <property type="entry name" value="EGF"/>
</dbReference>
<dbReference type="SMART" id="SM00181">
    <property type="entry name" value="EGF"/>
    <property type="match status" value="3"/>
</dbReference>
<evidence type="ECO:0000256" key="2">
    <source>
        <dbReference type="SAM" id="SignalP"/>
    </source>
</evidence>
<dbReference type="PANTHER" id="PTHR11319:SF35">
    <property type="entry name" value="OUTER MEMBRANE PROTEIN PMPC-RELATED"/>
    <property type="match status" value="1"/>
</dbReference>
<feature type="domain" description="EGF-like" evidence="3">
    <location>
        <begin position="865"/>
        <end position="902"/>
    </location>
</feature>
<protein>
    <recommendedName>
        <fullName evidence="3">EGF-like domain-containing protein</fullName>
    </recommendedName>
</protein>
<feature type="transmembrane region" description="Helical" evidence="1">
    <location>
        <begin position="2368"/>
        <end position="2386"/>
    </location>
</feature>
<dbReference type="PANTHER" id="PTHR11319">
    <property type="entry name" value="G PROTEIN-COUPLED RECEPTOR-RELATED"/>
    <property type="match status" value="1"/>
</dbReference>
<dbReference type="CDD" id="cd00064">
    <property type="entry name" value="FU"/>
    <property type="match status" value="1"/>
</dbReference>
<proteinExistence type="predicted"/>
<dbReference type="Proteomes" id="UP000689195">
    <property type="component" value="Unassembled WGS sequence"/>
</dbReference>
<comment type="caution">
    <text evidence="4">The sequence shown here is derived from an EMBL/GenBank/DDBJ whole genome shotgun (WGS) entry which is preliminary data.</text>
</comment>
<reference evidence="4" key="1">
    <citation type="submission" date="2021-01" db="EMBL/GenBank/DDBJ databases">
        <authorList>
            <consortium name="Genoscope - CEA"/>
            <person name="William W."/>
        </authorList>
    </citation>
    <scope>NUCLEOTIDE SEQUENCE</scope>
</reference>
<evidence type="ECO:0000259" key="3">
    <source>
        <dbReference type="SMART" id="SM00181"/>
    </source>
</evidence>
<feature type="domain" description="EGF-like" evidence="3">
    <location>
        <begin position="781"/>
        <end position="817"/>
    </location>
</feature>
<evidence type="ECO:0000313" key="4">
    <source>
        <dbReference type="EMBL" id="CAD8178894.1"/>
    </source>
</evidence>
<feature type="transmembrane region" description="Helical" evidence="1">
    <location>
        <begin position="2516"/>
        <end position="2536"/>
    </location>
</feature>